<evidence type="ECO:0000256" key="2">
    <source>
        <dbReference type="ARBA" id="ARBA00022803"/>
    </source>
</evidence>
<gene>
    <name evidence="3" type="ORF">SEMRO_655_G182220.1</name>
</gene>
<proteinExistence type="predicted"/>
<dbReference type="Gene3D" id="1.25.40.10">
    <property type="entry name" value="Tetratricopeptide repeat domain"/>
    <property type="match status" value="2"/>
</dbReference>
<reference evidence="3" key="1">
    <citation type="submission" date="2020-06" db="EMBL/GenBank/DDBJ databases">
        <authorList>
            <consortium name="Plant Systems Biology data submission"/>
        </authorList>
    </citation>
    <scope>NUCLEOTIDE SEQUENCE</scope>
    <source>
        <strain evidence="3">D6</strain>
    </source>
</reference>
<evidence type="ECO:0000313" key="3">
    <source>
        <dbReference type="EMBL" id="CAB9514467.1"/>
    </source>
</evidence>
<dbReference type="SMART" id="SM00028">
    <property type="entry name" value="TPR"/>
    <property type="match status" value="3"/>
</dbReference>
<comment type="caution">
    <text evidence="3">The sequence shown here is derived from an EMBL/GenBank/DDBJ whole genome shotgun (WGS) entry which is preliminary data.</text>
</comment>
<dbReference type="EMBL" id="CAICTM010000654">
    <property type="protein sequence ID" value="CAB9514467.1"/>
    <property type="molecule type" value="Genomic_DNA"/>
</dbReference>
<dbReference type="InterPro" id="IPR011990">
    <property type="entry name" value="TPR-like_helical_dom_sf"/>
</dbReference>
<dbReference type="InterPro" id="IPR019734">
    <property type="entry name" value="TPR_rpt"/>
</dbReference>
<dbReference type="Proteomes" id="UP001153069">
    <property type="component" value="Unassembled WGS sequence"/>
</dbReference>
<evidence type="ECO:0000256" key="1">
    <source>
        <dbReference type="ARBA" id="ARBA00022737"/>
    </source>
</evidence>
<keyword evidence="1" id="KW-0677">Repeat</keyword>
<organism evidence="3 4">
    <name type="scientific">Seminavis robusta</name>
    <dbReference type="NCBI Taxonomy" id="568900"/>
    <lineage>
        <taxon>Eukaryota</taxon>
        <taxon>Sar</taxon>
        <taxon>Stramenopiles</taxon>
        <taxon>Ochrophyta</taxon>
        <taxon>Bacillariophyta</taxon>
        <taxon>Bacillariophyceae</taxon>
        <taxon>Bacillariophycidae</taxon>
        <taxon>Naviculales</taxon>
        <taxon>Naviculaceae</taxon>
        <taxon>Seminavis</taxon>
    </lineage>
</organism>
<dbReference type="SUPFAM" id="SSF48452">
    <property type="entry name" value="TPR-like"/>
    <property type="match status" value="1"/>
</dbReference>
<protein>
    <submittedName>
        <fullName evidence="3">Tetratricopeptide repeat protein</fullName>
    </submittedName>
</protein>
<accession>A0A9N8HIY7</accession>
<sequence>MYTRISIQLIKHRAYDRALALLQNVLSIRESILGRDHADTAATHNDIGWALEGKEQLDLALAHYDKSQDIREKVLGEGHLALAWTYHNTGSLLSGEIGLILQAQGDMEAALESFEAALSIQETLHGKDYPNRAVLHANMASVMLDQGNTEMALSELETALSIWEPIYGKQHYYSQKLRKNIRKAQKSSSH</sequence>
<dbReference type="AlphaFoldDB" id="A0A9N8HIY7"/>
<dbReference type="OrthoDB" id="45863at2759"/>
<keyword evidence="4" id="KW-1185">Reference proteome</keyword>
<keyword evidence="2" id="KW-0802">TPR repeat</keyword>
<dbReference type="Pfam" id="PF13424">
    <property type="entry name" value="TPR_12"/>
    <property type="match status" value="2"/>
</dbReference>
<dbReference type="PANTHER" id="PTHR45641:SF1">
    <property type="entry name" value="AAA+ ATPASE DOMAIN-CONTAINING PROTEIN"/>
    <property type="match status" value="1"/>
</dbReference>
<name>A0A9N8HIY7_9STRA</name>
<dbReference type="PANTHER" id="PTHR45641">
    <property type="entry name" value="TETRATRICOPEPTIDE REPEAT PROTEIN (AFU_ORTHOLOGUE AFUA_6G03870)"/>
    <property type="match status" value="1"/>
</dbReference>
<evidence type="ECO:0000313" key="4">
    <source>
        <dbReference type="Proteomes" id="UP001153069"/>
    </source>
</evidence>